<feature type="region of interest" description="Disordered" evidence="1">
    <location>
        <begin position="190"/>
        <end position="257"/>
    </location>
</feature>
<feature type="region of interest" description="Disordered" evidence="1">
    <location>
        <begin position="127"/>
        <end position="178"/>
    </location>
</feature>
<sequence>MSTPVRPSTPLGDNGSPSTPGTWRHPRFDEIAKRQNAATFTDRNFRKIIYNVAGLVVLYAVERLLGAYFPRPYQAAGELLSPYSTYVRWLIQIVFVFNTIVASRPLFKSPDDLSDIALTAAQRKLLGLPPSSAPPTPGSQYLTPPKYRRTSTPLSGSPSSNRGSPSDSPLSGSVQGSPFSLNASPLLQKAMGGGYNGARRSSYGSPSPLGPGNARSSFGEMPGTPSPSTGKGTSLGLNNKWLFDKGRRSSGSARLYT</sequence>
<evidence type="ECO:0000313" key="3">
    <source>
        <dbReference type="EMBL" id="KAL3423033.1"/>
    </source>
</evidence>
<dbReference type="InterPro" id="IPR012578">
    <property type="entry name" value="Nucl_pore_cmplx"/>
</dbReference>
<reference evidence="3 4" key="1">
    <citation type="submission" date="2024-06" db="EMBL/GenBank/DDBJ databases">
        <title>Complete genome of Phlyctema vagabunda strain 19-DSS-EL-015.</title>
        <authorList>
            <person name="Fiorenzani C."/>
        </authorList>
    </citation>
    <scope>NUCLEOTIDE SEQUENCE [LARGE SCALE GENOMIC DNA]</scope>
    <source>
        <strain evidence="3 4">19-DSS-EL-015</strain>
    </source>
</reference>
<feature type="transmembrane region" description="Helical" evidence="2">
    <location>
        <begin position="48"/>
        <end position="69"/>
    </location>
</feature>
<organism evidence="3 4">
    <name type="scientific">Phlyctema vagabunda</name>
    <dbReference type="NCBI Taxonomy" id="108571"/>
    <lineage>
        <taxon>Eukaryota</taxon>
        <taxon>Fungi</taxon>
        <taxon>Dikarya</taxon>
        <taxon>Ascomycota</taxon>
        <taxon>Pezizomycotina</taxon>
        <taxon>Leotiomycetes</taxon>
        <taxon>Helotiales</taxon>
        <taxon>Dermateaceae</taxon>
        <taxon>Phlyctema</taxon>
    </lineage>
</organism>
<evidence type="ECO:0000256" key="2">
    <source>
        <dbReference type="SAM" id="Phobius"/>
    </source>
</evidence>
<dbReference type="PANTHER" id="PTHR28003">
    <property type="entry name" value="NUCLEOPORIN POM34"/>
    <property type="match status" value="1"/>
</dbReference>
<comment type="caution">
    <text evidence="3">The sequence shown here is derived from an EMBL/GenBank/DDBJ whole genome shotgun (WGS) entry which is preliminary data.</text>
</comment>
<keyword evidence="2" id="KW-0472">Membrane</keyword>
<accession>A0ABR4PI80</accession>
<keyword evidence="4" id="KW-1185">Reference proteome</keyword>
<evidence type="ECO:0000256" key="1">
    <source>
        <dbReference type="SAM" id="MobiDB-lite"/>
    </source>
</evidence>
<feature type="compositionally biased region" description="Low complexity" evidence="1">
    <location>
        <begin position="201"/>
        <end position="212"/>
    </location>
</feature>
<protein>
    <submittedName>
        <fullName evidence="3">Nuclear pore complex component</fullName>
    </submittedName>
</protein>
<evidence type="ECO:0000313" key="4">
    <source>
        <dbReference type="Proteomes" id="UP001629113"/>
    </source>
</evidence>
<gene>
    <name evidence="3" type="ORF">PVAG01_04780</name>
</gene>
<dbReference type="Proteomes" id="UP001629113">
    <property type="component" value="Unassembled WGS sequence"/>
</dbReference>
<feature type="compositionally biased region" description="Polar residues" evidence="1">
    <location>
        <begin position="226"/>
        <end position="237"/>
    </location>
</feature>
<dbReference type="EMBL" id="JBFCZG010000004">
    <property type="protein sequence ID" value="KAL3423033.1"/>
    <property type="molecule type" value="Genomic_DNA"/>
</dbReference>
<proteinExistence type="predicted"/>
<feature type="compositionally biased region" description="Low complexity" evidence="1">
    <location>
        <begin position="153"/>
        <end position="171"/>
    </location>
</feature>
<keyword evidence="2" id="KW-1133">Transmembrane helix</keyword>
<dbReference type="Pfam" id="PF08058">
    <property type="entry name" value="NPCC"/>
    <property type="match status" value="1"/>
</dbReference>
<feature type="region of interest" description="Disordered" evidence="1">
    <location>
        <begin position="1"/>
        <end position="25"/>
    </location>
</feature>
<name>A0ABR4PI80_9HELO</name>
<feature type="transmembrane region" description="Helical" evidence="2">
    <location>
        <begin position="89"/>
        <end position="107"/>
    </location>
</feature>
<dbReference type="PANTHER" id="PTHR28003:SF1">
    <property type="entry name" value="NUCLEOPORIN POM34"/>
    <property type="match status" value="1"/>
</dbReference>
<keyword evidence="2" id="KW-0812">Transmembrane</keyword>